<organism evidence="9 10">
    <name type="scientific">Cotesia glomerata</name>
    <name type="common">Lepidopteran parasitic wasp</name>
    <name type="synonym">Apanteles glomeratus</name>
    <dbReference type="NCBI Taxonomy" id="32391"/>
    <lineage>
        <taxon>Eukaryota</taxon>
        <taxon>Metazoa</taxon>
        <taxon>Ecdysozoa</taxon>
        <taxon>Arthropoda</taxon>
        <taxon>Hexapoda</taxon>
        <taxon>Insecta</taxon>
        <taxon>Pterygota</taxon>
        <taxon>Neoptera</taxon>
        <taxon>Endopterygota</taxon>
        <taxon>Hymenoptera</taxon>
        <taxon>Apocrita</taxon>
        <taxon>Ichneumonoidea</taxon>
        <taxon>Braconidae</taxon>
        <taxon>Microgastrinae</taxon>
        <taxon>Cotesia</taxon>
    </lineage>
</organism>
<dbReference type="InterPro" id="IPR007262">
    <property type="entry name" value="Vps55/LEPROT"/>
</dbReference>
<evidence type="ECO:0000259" key="8">
    <source>
        <dbReference type="Pfam" id="PF07810"/>
    </source>
</evidence>
<dbReference type="PANTHER" id="PTHR23302">
    <property type="entry name" value="TRANSMEMBRANE CHANNEL-RELATED"/>
    <property type="match status" value="1"/>
</dbReference>
<feature type="transmembrane region" description="Helical" evidence="7">
    <location>
        <begin position="418"/>
        <end position="436"/>
    </location>
</feature>
<feature type="transmembrane region" description="Helical" evidence="7">
    <location>
        <begin position="104"/>
        <end position="127"/>
    </location>
</feature>
<feature type="transmembrane region" description="Helical" evidence="7">
    <location>
        <begin position="782"/>
        <end position="802"/>
    </location>
</feature>
<evidence type="ECO:0000256" key="4">
    <source>
        <dbReference type="ARBA" id="ARBA00022692"/>
    </source>
</evidence>
<keyword evidence="5 7" id="KW-1133">Transmembrane helix</keyword>
<protein>
    <recommendedName>
        <fullName evidence="8">TMC domain-containing protein</fullName>
    </recommendedName>
</protein>
<feature type="transmembrane region" description="Helical" evidence="7">
    <location>
        <begin position="299"/>
        <end position="322"/>
    </location>
</feature>
<dbReference type="GO" id="GO:0008381">
    <property type="term" value="F:mechanosensitive monoatomic ion channel activity"/>
    <property type="evidence" value="ECO:0007669"/>
    <property type="project" value="TreeGrafter"/>
</dbReference>
<comment type="similarity">
    <text evidence="3">Belongs to the TMC family.</text>
</comment>
<keyword evidence="6 7" id="KW-0472">Membrane</keyword>
<feature type="transmembrane region" description="Helical" evidence="7">
    <location>
        <begin position="6"/>
        <end position="28"/>
    </location>
</feature>
<name>A0AAV7HYL4_COTGL</name>
<evidence type="ECO:0000256" key="5">
    <source>
        <dbReference type="ARBA" id="ARBA00022989"/>
    </source>
</evidence>
<comment type="similarity">
    <text evidence="2">Belongs to the OB-RGRP/VPS55 family.</text>
</comment>
<proteinExistence type="inferred from homology"/>
<evidence type="ECO:0000256" key="7">
    <source>
        <dbReference type="SAM" id="Phobius"/>
    </source>
</evidence>
<dbReference type="PROSITE" id="PS51257">
    <property type="entry name" value="PROKAR_LIPOPROTEIN"/>
    <property type="match status" value="1"/>
</dbReference>
<dbReference type="Pfam" id="PF07810">
    <property type="entry name" value="TMC"/>
    <property type="match status" value="1"/>
</dbReference>
<evidence type="ECO:0000313" key="9">
    <source>
        <dbReference type="EMBL" id="KAH0540317.1"/>
    </source>
</evidence>
<feature type="transmembrane region" description="Helical" evidence="7">
    <location>
        <begin position="623"/>
        <end position="645"/>
    </location>
</feature>
<feature type="domain" description="TMC" evidence="8">
    <location>
        <begin position="610"/>
        <end position="716"/>
    </location>
</feature>
<dbReference type="Pfam" id="PF04133">
    <property type="entry name" value="Vps55"/>
    <property type="match status" value="1"/>
</dbReference>
<dbReference type="EMBL" id="JAHXZJ010002609">
    <property type="protein sequence ID" value="KAH0540317.1"/>
    <property type="molecule type" value="Genomic_DNA"/>
</dbReference>
<dbReference type="InterPro" id="IPR012496">
    <property type="entry name" value="TMC_dom"/>
</dbReference>
<comment type="caution">
    <text evidence="9">The sequence shown here is derived from an EMBL/GenBank/DDBJ whole genome shotgun (WGS) entry which is preliminary data.</text>
</comment>
<feature type="transmembrane region" description="Helical" evidence="7">
    <location>
        <begin position="721"/>
        <end position="741"/>
    </location>
</feature>
<feature type="transmembrane region" description="Helical" evidence="7">
    <location>
        <begin position="545"/>
        <end position="568"/>
    </location>
</feature>
<feature type="transmembrane region" description="Helical" evidence="7">
    <location>
        <begin position="580"/>
        <end position="603"/>
    </location>
</feature>
<keyword evidence="4 7" id="KW-0812">Transmembrane</keyword>
<comment type="subcellular location">
    <subcellularLocation>
        <location evidence="1">Membrane</location>
        <topology evidence="1">Multi-pass membrane protein</topology>
    </subcellularLocation>
</comment>
<evidence type="ECO:0000256" key="1">
    <source>
        <dbReference type="ARBA" id="ARBA00004141"/>
    </source>
</evidence>
<dbReference type="AlphaFoldDB" id="A0AAV7HYL4"/>
<keyword evidence="10" id="KW-1185">Reference proteome</keyword>
<reference evidence="9 10" key="1">
    <citation type="journal article" date="2021" name="J. Hered.">
        <title>A chromosome-level genome assembly of the parasitoid wasp, Cotesia glomerata (Hymenoptera: Braconidae).</title>
        <authorList>
            <person name="Pinto B.J."/>
            <person name="Weis J.J."/>
            <person name="Gamble T."/>
            <person name="Ode P.J."/>
            <person name="Paul R."/>
            <person name="Zaspel J.M."/>
        </authorList>
    </citation>
    <scope>NUCLEOTIDE SEQUENCE [LARGE SCALE GENOMIC DNA]</scope>
    <source>
        <strain evidence="9">CgM1</strain>
    </source>
</reference>
<evidence type="ECO:0000256" key="2">
    <source>
        <dbReference type="ARBA" id="ARBA00005645"/>
    </source>
</evidence>
<dbReference type="GO" id="GO:0005886">
    <property type="term" value="C:plasma membrane"/>
    <property type="evidence" value="ECO:0007669"/>
    <property type="project" value="InterPro"/>
</dbReference>
<feature type="transmembrane region" description="Helical" evidence="7">
    <location>
        <begin position="74"/>
        <end position="92"/>
    </location>
</feature>
<dbReference type="InterPro" id="IPR038900">
    <property type="entry name" value="TMC"/>
</dbReference>
<feature type="transmembrane region" description="Helical" evidence="7">
    <location>
        <begin position="682"/>
        <end position="700"/>
    </location>
</feature>
<evidence type="ECO:0000256" key="3">
    <source>
        <dbReference type="ARBA" id="ARBA00006510"/>
    </source>
</evidence>
<feature type="transmembrane region" description="Helical" evidence="7">
    <location>
        <begin position="343"/>
        <end position="364"/>
    </location>
</feature>
<accession>A0AAV7HYL4</accession>
<gene>
    <name evidence="9" type="ORF">KQX54_016174</name>
</gene>
<evidence type="ECO:0000313" key="10">
    <source>
        <dbReference type="Proteomes" id="UP000826195"/>
    </source>
</evidence>
<feature type="transmembrane region" description="Helical" evidence="7">
    <location>
        <begin position="35"/>
        <end position="54"/>
    </location>
</feature>
<feature type="transmembrane region" description="Helical" evidence="7">
    <location>
        <begin position="512"/>
        <end position="533"/>
    </location>
</feature>
<dbReference type="Proteomes" id="UP000826195">
    <property type="component" value="Unassembled WGS sequence"/>
</dbReference>
<evidence type="ECO:0000256" key="6">
    <source>
        <dbReference type="ARBA" id="ARBA00023136"/>
    </source>
</evidence>
<dbReference type="PANTHER" id="PTHR23302:SF43">
    <property type="entry name" value="TMC DOMAIN-CONTAINING PROTEIN"/>
    <property type="match status" value="1"/>
</dbReference>
<sequence length="905" mass="104114">MAGIKGYTWLVTLAFAGSIGMTFVILACALPSYQVWWPLFVVLFYVLAPIPTLIARRYTEDSGSNSNPCLELAIFITMGIVVSSFALPIVLARSPADKGTIEWGACWLTLAGNFVVYLTLLGFFITFDQDDADYSMCREYLIIMIEPESDNFDMLEGRSKRSSSWNDYGSFESHRLTQRRASDQRFCSQHTRHLPSRTLAFLSYTENPKLHFVQPYKTLHLLEEEQSQIEEHVDSIANHIELQEDLMQDDPLSEMRRIEALRDMPECLTVKRSIKAKLSQSINLKSNKQGLSTWKRFKYTFSIFFIKIIIGLKNFLSNFEIWHHSIKSIEGHFGSGVATYFKFLRWLFLLNIISCFLSVFFIVIPQSLIEIYSEPSQFNFVDLFIGQGFMKNTISFYGFYSNYSVEIIPGYTYNIPTAYIISMLSCYLFIFTLLSVKVTKSYRKCFIETSGGIHNLYANKIFCGWDHNITSYKAACLHSSSIYRELKELLAEPDTFNDTSCLAKLYKFFIQFIVNISVMVTIVGTGILIWTLLSAHMPQKSNLVSILTIPLVVTIIMSIFPVIISQLVKIENYRNKRIALFVTMIRIFAMAVIVIGTLLVYWLTFGLTDCWQTELAQEMYRLIIFDFLIFIIGSFIVEAVHYYVYSTVWKKIGAPNFDIAINTLNLIYNQILFWVAFYFSPLLSVISVVKIFLTFYIKKFGLMRHCEPPLIPWRAAQTQTLFLALTFLGMTGALTMLGYVVTTVECNVCGPFQNYNYTWEVVIERVLDLQRDSKAWKIITSLAKPGVGAAILIAMSVTVYCFRSKAEASRQMVQILREMLVLQSRDKDFLLNEFSKVADENWLQRRIAFNESRINSIDPQKELHVQTPFKSRNTSTIFDSNPHKSENMQNSTPSCSKHYVTFDYS</sequence>